<comment type="caution">
    <text evidence="1">The sequence shown here is derived from an EMBL/GenBank/DDBJ whole genome shotgun (WGS) entry which is preliminary data.</text>
</comment>
<evidence type="ECO:0000313" key="2">
    <source>
        <dbReference type="Proteomes" id="UP001286456"/>
    </source>
</evidence>
<dbReference type="AlphaFoldDB" id="A0AAE0J6Y7"/>
<accession>A0AAE0J6Y7</accession>
<name>A0AAE0J6Y7_9PEZI</name>
<keyword evidence="2" id="KW-1185">Reference proteome</keyword>
<dbReference type="Proteomes" id="UP001286456">
    <property type="component" value="Unassembled WGS sequence"/>
</dbReference>
<reference evidence="1" key="1">
    <citation type="journal article" date="2023" name="Mol. Phylogenet. Evol.">
        <title>Genome-scale phylogeny and comparative genomics of the fungal order Sordariales.</title>
        <authorList>
            <person name="Hensen N."/>
            <person name="Bonometti L."/>
            <person name="Westerberg I."/>
            <person name="Brannstrom I.O."/>
            <person name="Guillou S."/>
            <person name="Cros-Aarteil S."/>
            <person name="Calhoun S."/>
            <person name="Haridas S."/>
            <person name="Kuo A."/>
            <person name="Mondo S."/>
            <person name="Pangilinan J."/>
            <person name="Riley R."/>
            <person name="LaButti K."/>
            <person name="Andreopoulos B."/>
            <person name="Lipzen A."/>
            <person name="Chen C."/>
            <person name="Yan M."/>
            <person name="Daum C."/>
            <person name="Ng V."/>
            <person name="Clum A."/>
            <person name="Steindorff A."/>
            <person name="Ohm R.A."/>
            <person name="Martin F."/>
            <person name="Silar P."/>
            <person name="Natvig D.O."/>
            <person name="Lalanne C."/>
            <person name="Gautier V."/>
            <person name="Ament-Velasquez S.L."/>
            <person name="Kruys A."/>
            <person name="Hutchinson M.I."/>
            <person name="Powell A.J."/>
            <person name="Barry K."/>
            <person name="Miller A.N."/>
            <person name="Grigoriev I.V."/>
            <person name="Debuchy R."/>
            <person name="Gladieux P."/>
            <person name="Hiltunen Thoren M."/>
            <person name="Johannesson H."/>
        </authorList>
    </citation>
    <scope>NUCLEOTIDE SEQUENCE</scope>
    <source>
        <strain evidence="1">SMH4131-1</strain>
    </source>
</reference>
<sequence>MASNTDLGWTPPLCYITVEVEPPWRACVKDLFLFLHPVVKVLVSPLPIGGELRAEVVGTKLLGDEDPEILHRWLGNREPAGYEFEDIEPRLAHDASRYYFFVFNPRFQQQGWFKLRFKITYWKFNQKVKELGTVDSHSMEVTDQPQDTSYIFCNQSGLRLLRKLYAKGIRELIGSIQYTNEPIGNTPYDRIRL</sequence>
<organism evidence="1 2">
    <name type="scientific">Cercophora scortea</name>
    <dbReference type="NCBI Taxonomy" id="314031"/>
    <lineage>
        <taxon>Eukaryota</taxon>
        <taxon>Fungi</taxon>
        <taxon>Dikarya</taxon>
        <taxon>Ascomycota</taxon>
        <taxon>Pezizomycotina</taxon>
        <taxon>Sordariomycetes</taxon>
        <taxon>Sordariomycetidae</taxon>
        <taxon>Sordariales</taxon>
        <taxon>Lasiosphaeriaceae</taxon>
        <taxon>Cercophora</taxon>
    </lineage>
</organism>
<reference evidence="1" key="2">
    <citation type="submission" date="2023-06" db="EMBL/GenBank/DDBJ databases">
        <authorList>
            <consortium name="Lawrence Berkeley National Laboratory"/>
            <person name="Haridas S."/>
            <person name="Hensen N."/>
            <person name="Bonometti L."/>
            <person name="Westerberg I."/>
            <person name="Brannstrom I.O."/>
            <person name="Guillou S."/>
            <person name="Cros-Aarteil S."/>
            <person name="Calhoun S."/>
            <person name="Kuo A."/>
            <person name="Mondo S."/>
            <person name="Pangilinan J."/>
            <person name="Riley R."/>
            <person name="Labutti K."/>
            <person name="Andreopoulos B."/>
            <person name="Lipzen A."/>
            <person name="Chen C."/>
            <person name="Yanf M."/>
            <person name="Daum C."/>
            <person name="Ng V."/>
            <person name="Clum A."/>
            <person name="Steindorff A."/>
            <person name="Ohm R."/>
            <person name="Martin F."/>
            <person name="Silar P."/>
            <person name="Natvig D."/>
            <person name="Lalanne C."/>
            <person name="Gautier V."/>
            <person name="Ament-Velasquez S.L."/>
            <person name="Kruys A."/>
            <person name="Hutchinson M.I."/>
            <person name="Powell A.J."/>
            <person name="Barry K."/>
            <person name="Miller A.N."/>
            <person name="Grigoriev I.V."/>
            <person name="Debuchy R."/>
            <person name="Gladieux P."/>
            <person name="Thoren M.H."/>
            <person name="Johannesson H."/>
        </authorList>
    </citation>
    <scope>NUCLEOTIDE SEQUENCE</scope>
    <source>
        <strain evidence="1">SMH4131-1</strain>
    </source>
</reference>
<evidence type="ECO:0000313" key="1">
    <source>
        <dbReference type="EMBL" id="KAK3337710.1"/>
    </source>
</evidence>
<proteinExistence type="predicted"/>
<protein>
    <submittedName>
        <fullName evidence="1">Uncharacterized protein</fullName>
    </submittedName>
</protein>
<gene>
    <name evidence="1" type="ORF">B0T19DRAFT_438355</name>
</gene>
<dbReference type="EMBL" id="JAUEPO010000001">
    <property type="protein sequence ID" value="KAK3337710.1"/>
    <property type="molecule type" value="Genomic_DNA"/>
</dbReference>